<dbReference type="PANTHER" id="PTHR40257">
    <property type="match status" value="1"/>
</dbReference>
<dbReference type="EMBL" id="CAEZYU010000151">
    <property type="protein sequence ID" value="CAB4760554.1"/>
    <property type="molecule type" value="Genomic_DNA"/>
</dbReference>
<dbReference type="SUPFAM" id="SSF54909">
    <property type="entry name" value="Dimeric alpha+beta barrel"/>
    <property type="match status" value="1"/>
</dbReference>
<dbReference type="Gene3D" id="3.30.70.100">
    <property type="match status" value="2"/>
</dbReference>
<evidence type="ECO:0000313" key="1">
    <source>
        <dbReference type="EMBL" id="CAB4760554.1"/>
    </source>
</evidence>
<accession>A0A6J6UMT2</accession>
<reference evidence="1" key="1">
    <citation type="submission" date="2020-05" db="EMBL/GenBank/DDBJ databases">
        <authorList>
            <person name="Chiriac C."/>
            <person name="Salcher M."/>
            <person name="Ghai R."/>
            <person name="Kavagutti S V."/>
        </authorList>
    </citation>
    <scope>NUCLEOTIDE SEQUENCE</scope>
</reference>
<protein>
    <submittedName>
        <fullName evidence="1">Unannotated protein</fullName>
    </submittedName>
</protein>
<dbReference type="PANTHER" id="PTHR40257:SF1">
    <property type="entry name" value="DUF1330 DOMAIN-CONTAINING PROTEIN"/>
    <property type="match status" value="1"/>
</dbReference>
<dbReference type="InterPro" id="IPR011008">
    <property type="entry name" value="Dimeric_a/b-barrel"/>
</dbReference>
<dbReference type="AlphaFoldDB" id="A0A6J6UMT2"/>
<gene>
    <name evidence="1" type="ORF">UFOPK2766_02184</name>
</gene>
<sequence length="301" mass="33544">MSESAQEAHAEGQGSVAGLPVRYGQIDFDYALRLSTTPEEEDGPVWMVNLMRYRHTAEYSDGRESSLSGREADDAYAPLESLAAVGAEVVFFGDVETQLLGDLPPWDRVAVVKYPTRRSFIDMQERKEFKEQHHHKDAGMEATIILGCQPFAHPEGPEIIPDLDQVPYPSTADDPAVMVVHVIAFDRGDSDLEQSVEESVEESVEHMTAYQNHAVTVGVANGVRIAGWFNVEGTIVGDGRQWDQVRFNAFPSREAFMTVVMDPERLAVQAEHRETAMSDTYTMIVRPLINNIANSCTEELR</sequence>
<proteinExistence type="predicted"/>
<organism evidence="1">
    <name type="scientific">freshwater metagenome</name>
    <dbReference type="NCBI Taxonomy" id="449393"/>
    <lineage>
        <taxon>unclassified sequences</taxon>
        <taxon>metagenomes</taxon>
        <taxon>ecological metagenomes</taxon>
    </lineage>
</organism>
<name>A0A6J6UMT2_9ZZZZ</name>